<sequence length="126" mass="14074">MLAPVNSCAFSWYLDVDLAVGLASWIVNVFWLSLLLMMKQLSILQYIDPESLYSLLDSGSISMSLDSVKSCRGTFWTLIEVLSACSTYTICYYIVWLVLEALYIVPTSSKQPAGQDCPSSISMEMM</sequence>
<keyword evidence="3" id="KW-1185">Reference proteome</keyword>
<evidence type="ECO:0000313" key="3">
    <source>
        <dbReference type="Proteomes" id="UP001234989"/>
    </source>
</evidence>
<feature type="transmembrane region" description="Helical" evidence="1">
    <location>
        <begin position="75"/>
        <end position="99"/>
    </location>
</feature>
<keyword evidence="1" id="KW-0472">Membrane</keyword>
<feature type="transmembrane region" description="Helical" evidence="1">
    <location>
        <begin position="12"/>
        <end position="36"/>
    </location>
</feature>
<name>A0AAF0Q0P3_SOLVR</name>
<dbReference type="EMBL" id="CP133613">
    <property type="protein sequence ID" value="WMV14282.1"/>
    <property type="molecule type" value="Genomic_DNA"/>
</dbReference>
<accession>A0AAF0Q0P3</accession>
<dbReference type="AlphaFoldDB" id="A0AAF0Q0P3"/>
<protein>
    <submittedName>
        <fullName evidence="2">Uncharacterized protein</fullName>
    </submittedName>
</protein>
<keyword evidence="1" id="KW-1133">Transmembrane helix</keyword>
<reference evidence="2" key="1">
    <citation type="submission" date="2023-08" db="EMBL/GenBank/DDBJ databases">
        <title>A de novo genome assembly of Solanum verrucosum Schlechtendal, a Mexican diploid species geographically isolated from the other diploid A-genome species in potato relatives.</title>
        <authorList>
            <person name="Hosaka K."/>
        </authorList>
    </citation>
    <scope>NUCLEOTIDE SEQUENCE</scope>
    <source>
        <tissue evidence="2">Young leaves</tissue>
    </source>
</reference>
<gene>
    <name evidence="2" type="ORF">MTR67_007667</name>
</gene>
<dbReference type="Proteomes" id="UP001234989">
    <property type="component" value="Chromosome 2"/>
</dbReference>
<keyword evidence="1" id="KW-0812">Transmembrane</keyword>
<organism evidence="2 3">
    <name type="scientific">Solanum verrucosum</name>
    <dbReference type="NCBI Taxonomy" id="315347"/>
    <lineage>
        <taxon>Eukaryota</taxon>
        <taxon>Viridiplantae</taxon>
        <taxon>Streptophyta</taxon>
        <taxon>Embryophyta</taxon>
        <taxon>Tracheophyta</taxon>
        <taxon>Spermatophyta</taxon>
        <taxon>Magnoliopsida</taxon>
        <taxon>eudicotyledons</taxon>
        <taxon>Gunneridae</taxon>
        <taxon>Pentapetalae</taxon>
        <taxon>asterids</taxon>
        <taxon>lamiids</taxon>
        <taxon>Solanales</taxon>
        <taxon>Solanaceae</taxon>
        <taxon>Solanoideae</taxon>
        <taxon>Solaneae</taxon>
        <taxon>Solanum</taxon>
    </lineage>
</organism>
<evidence type="ECO:0000256" key="1">
    <source>
        <dbReference type="SAM" id="Phobius"/>
    </source>
</evidence>
<proteinExistence type="predicted"/>
<evidence type="ECO:0000313" key="2">
    <source>
        <dbReference type="EMBL" id="WMV14282.1"/>
    </source>
</evidence>